<evidence type="ECO:0008006" key="3">
    <source>
        <dbReference type="Google" id="ProtNLM"/>
    </source>
</evidence>
<name>A0ABQ6I5I2_9MICO</name>
<accession>A0ABQ6I5I2</accession>
<evidence type="ECO:0000313" key="1">
    <source>
        <dbReference type="EMBL" id="GMA25732.1"/>
    </source>
</evidence>
<organism evidence="1 2">
    <name type="scientific">Luteimicrobium album</name>
    <dbReference type="NCBI Taxonomy" id="1054550"/>
    <lineage>
        <taxon>Bacteria</taxon>
        <taxon>Bacillati</taxon>
        <taxon>Actinomycetota</taxon>
        <taxon>Actinomycetes</taxon>
        <taxon>Micrococcales</taxon>
        <taxon>Luteimicrobium</taxon>
    </lineage>
</organism>
<keyword evidence="2" id="KW-1185">Reference proteome</keyword>
<sequence length="149" mass="15529">MLTTIVKAGASVLTAACLVVGLGACSSDGDTGSGASHSASVDAQHEALEAYAAKERAALASHDEFKDTYSSIKVAVTDPGTITFTYAYADQLDAAKVAAFLDGKVATFQSTFDDQVSPAMKATGVASDRKMVYTYLNADGSQLWTHTFE</sequence>
<dbReference type="Proteomes" id="UP001157091">
    <property type="component" value="Unassembled WGS sequence"/>
</dbReference>
<reference evidence="2" key="1">
    <citation type="journal article" date="2019" name="Int. J. Syst. Evol. Microbiol.">
        <title>The Global Catalogue of Microorganisms (GCM) 10K type strain sequencing project: providing services to taxonomists for standard genome sequencing and annotation.</title>
        <authorList>
            <consortium name="The Broad Institute Genomics Platform"/>
            <consortium name="The Broad Institute Genome Sequencing Center for Infectious Disease"/>
            <person name="Wu L."/>
            <person name="Ma J."/>
        </authorList>
    </citation>
    <scope>NUCLEOTIDE SEQUENCE [LARGE SCALE GENOMIC DNA]</scope>
    <source>
        <strain evidence="2">NBRC 106348</strain>
    </source>
</reference>
<dbReference type="RefSeq" id="WP_284294242.1">
    <property type="nucleotide sequence ID" value="NZ_BSUK01000001.1"/>
</dbReference>
<dbReference type="PROSITE" id="PS51257">
    <property type="entry name" value="PROKAR_LIPOPROTEIN"/>
    <property type="match status" value="1"/>
</dbReference>
<protein>
    <recommendedName>
        <fullName evidence="3">Lipoprotein</fullName>
    </recommendedName>
</protein>
<evidence type="ECO:0000313" key="2">
    <source>
        <dbReference type="Proteomes" id="UP001157091"/>
    </source>
</evidence>
<dbReference type="EMBL" id="BSUK01000001">
    <property type="protein sequence ID" value="GMA25732.1"/>
    <property type="molecule type" value="Genomic_DNA"/>
</dbReference>
<proteinExistence type="predicted"/>
<gene>
    <name evidence="1" type="ORF">GCM10025864_34910</name>
</gene>
<comment type="caution">
    <text evidence="1">The sequence shown here is derived from an EMBL/GenBank/DDBJ whole genome shotgun (WGS) entry which is preliminary data.</text>
</comment>